<evidence type="ECO:0000313" key="10">
    <source>
        <dbReference type="EMBL" id="JAC81224.1"/>
    </source>
</evidence>
<dbReference type="GO" id="GO:0019905">
    <property type="term" value="F:syntaxin binding"/>
    <property type="evidence" value="ECO:0007669"/>
    <property type="project" value="TreeGrafter"/>
</dbReference>
<evidence type="ECO:0000256" key="3">
    <source>
        <dbReference type="ARBA" id="ARBA00022448"/>
    </source>
</evidence>
<dbReference type="Gene3D" id="1.25.40.10">
    <property type="entry name" value="Tetratricopeptide repeat domain"/>
    <property type="match status" value="1"/>
</dbReference>
<dbReference type="GO" id="GO:0031201">
    <property type="term" value="C:SNARE complex"/>
    <property type="evidence" value="ECO:0007669"/>
    <property type="project" value="TreeGrafter"/>
</dbReference>
<organism evidence="10">
    <name type="scientific">Tetraselmis sp. GSL018</name>
    <dbReference type="NCBI Taxonomy" id="582737"/>
    <lineage>
        <taxon>Eukaryota</taxon>
        <taxon>Viridiplantae</taxon>
        <taxon>Chlorophyta</taxon>
        <taxon>core chlorophytes</taxon>
        <taxon>Chlorodendrophyceae</taxon>
        <taxon>Chlorodendrales</taxon>
        <taxon>Chlorodendraceae</taxon>
        <taxon>Tetraselmis</taxon>
    </lineage>
</organism>
<keyword evidence="4" id="KW-0931">ER-Golgi transport</keyword>
<evidence type="ECO:0000256" key="6">
    <source>
        <dbReference type="ARBA" id="ARBA00023136"/>
    </source>
</evidence>
<name>A0A061SDW2_9CHLO</name>
<dbReference type="GO" id="GO:0005774">
    <property type="term" value="C:vacuolar membrane"/>
    <property type="evidence" value="ECO:0007669"/>
    <property type="project" value="TreeGrafter"/>
</dbReference>
<evidence type="ECO:0000256" key="9">
    <source>
        <dbReference type="SAM" id="MobiDB-lite"/>
    </source>
</evidence>
<sequence length="316" mass="34397">MAAANKLKEGRKFLKEAEKLCAPSLLQLRFKPDWSQACPLFERAAASFRAAQAWDSAISALERVALAQERQGSPWHAAKALESGAACAKEKGDSNSVARLSREAAEYYFQAGRPVASGEALMKGAKLIEDQDQALSLSLAFEAMETLEQHKDGGPRNPDLYRDAINMAVRTRRWDKAVGALMKFGLECSSTNALGSMAKAYLGAVVVQLYAEQPEEAWLTFQDVLAVDSFAVSDSAHAADRLFEAYRTGDPDKVRASVKESRVFQHGLDNSIARLAKQLPQGNLQKQAELLGRSMQNSGGGGGEPEEDEIDEDDLT</sequence>
<dbReference type="InterPro" id="IPR011990">
    <property type="entry name" value="TPR-like_helical_dom_sf"/>
</dbReference>
<dbReference type="EMBL" id="GBEZ01003950">
    <property type="protein sequence ID" value="JAC81224.1"/>
    <property type="molecule type" value="Transcribed_RNA"/>
</dbReference>
<feature type="region of interest" description="Disordered" evidence="9">
    <location>
        <begin position="290"/>
        <end position="316"/>
    </location>
</feature>
<keyword evidence="5" id="KW-0653">Protein transport</keyword>
<dbReference type="SUPFAM" id="SSF48452">
    <property type="entry name" value="TPR-like"/>
    <property type="match status" value="1"/>
</dbReference>
<keyword evidence="6" id="KW-0472">Membrane</keyword>
<dbReference type="PANTHER" id="PTHR13768:SF2">
    <property type="entry name" value="GAMMA-SOLUBLE NSF ATTACHMENT PROTEIN"/>
    <property type="match status" value="1"/>
</dbReference>
<comment type="subcellular location">
    <subcellularLocation>
        <location evidence="1">Membrane</location>
        <topology evidence="1">Peripheral membrane protein</topology>
    </subcellularLocation>
</comment>
<gene>
    <name evidence="10" type="ORF">TSPGSL018_8410</name>
</gene>
<dbReference type="GO" id="GO:0006886">
    <property type="term" value="P:intracellular protein transport"/>
    <property type="evidence" value="ECO:0007669"/>
    <property type="project" value="InterPro"/>
</dbReference>
<dbReference type="GO" id="GO:0005483">
    <property type="term" value="F:soluble NSF attachment protein activity"/>
    <property type="evidence" value="ECO:0007669"/>
    <property type="project" value="TreeGrafter"/>
</dbReference>
<accession>A0A061SDW2</accession>
<feature type="compositionally biased region" description="Acidic residues" evidence="9">
    <location>
        <begin position="304"/>
        <end position="316"/>
    </location>
</feature>
<reference evidence="10" key="1">
    <citation type="submission" date="2014-05" db="EMBL/GenBank/DDBJ databases">
        <title>The transcriptome of the halophilic microalga Tetraselmis sp. GSL018 isolated from the Great Salt Lake, Utah.</title>
        <authorList>
            <person name="Jinkerson R.E."/>
            <person name="D'Adamo S."/>
            <person name="Posewitz M.C."/>
        </authorList>
    </citation>
    <scope>NUCLEOTIDE SEQUENCE</scope>
    <source>
        <strain evidence="10">GSL018</strain>
    </source>
</reference>
<evidence type="ECO:0000256" key="1">
    <source>
        <dbReference type="ARBA" id="ARBA00004170"/>
    </source>
</evidence>
<evidence type="ECO:0000256" key="7">
    <source>
        <dbReference type="ARBA" id="ARBA00040047"/>
    </source>
</evidence>
<dbReference type="InterPro" id="IPR000744">
    <property type="entry name" value="NSF_attach"/>
</dbReference>
<proteinExistence type="inferred from homology"/>
<dbReference type="GO" id="GO:0016192">
    <property type="term" value="P:vesicle-mediated transport"/>
    <property type="evidence" value="ECO:0007669"/>
    <property type="project" value="UniProtKB-KW"/>
</dbReference>
<dbReference type="PANTHER" id="PTHR13768">
    <property type="entry name" value="SOLUBLE NSF ATTACHMENT PROTEIN SNAP"/>
    <property type="match status" value="1"/>
</dbReference>
<dbReference type="Pfam" id="PF14938">
    <property type="entry name" value="SNAP"/>
    <property type="match status" value="1"/>
</dbReference>
<protein>
    <recommendedName>
        <fullName evidence="7">Gamma-soluble NSF attachment protein</fullName>
    </recommendedName>
    <alternativeName>
        <fullName evidence="8">N-ethylmaleimide-sensitive factor attachment protein gamma</fullName>
    </alternativeName>
</protein>
<evidence type="ECO:0000256" key="8">
    <source>
        <dbReference type="ARBA" id="ARBA00042485"/>
    </source>
</evidence>
<evidence type="ECO:0000256" key="2">
    <source>
        <dbReference type="ARBA" id="ARBA00010050"/>
    </source>
</evidence>
<evidence type="ECO:0000256" key="4">
    <source>
        <dbReference type="ARBA" id="ARBA00022892"/>
    </source>
</evidence>
<dbReference type="AlphaFoldDB" id="A0A061SDW2"/>
<keyword evidence="3" id="KW-0813">Transport</keyword>
<comment type="similarity">
    <text evidence="2">Belongs to the SNAP family.</text>
</comment>
<evidence type="ECO:0000256" key="5">
    <source>
        <dbReference type="ARBA" id="ARBA00022927"/>
    </source>
</evidence>